<name>A0A3N4KF18_9PEZI</name>
<feature type="signal peptide" evidence="3">
    <location>
        <begin position="1"/>
        <end position="20"/>
    </location>
</feature>
<feature type="compositionally biased region" description="Polar residues" evidence="2">
    <location>
        <begin position="245"/>
        <end position="256"/>
    </location>
</feature>
<gene>
    <name evidence="7" type="ORF">P167DRAFT_538708</name>
</gene>
<dbReference type="InterPro" id="IPR046450">
    <property type="entry name" value="PA_dom_sf"/>
</dbReference>
<evidence type="ECO:0000313" key="7">
    <source>
        <dbReference type="EMBL" id="RPB09087.1"/>
    </source>
</evidence>
<evidence type="ECO:0000256" key="1">
    <source>
        <dbReference type="ARBA" id="ARBA00005634"/>
    </source>
</evidence>
<evidence type="ECO:0000313" key="8">
    <source>
        <dbReference type="Proteomes" id="UP000277580"/>
    </source>
</evidence>
<dbReference type="InterPro" id="IPR003137">
    <property type="entry name" value="PA_domain"/>
</dbReference>
<dbReference type="Pfam" id="PF04389">
    <property type="entry name" value="Peptidase_M28"/>
    <property type="match status" value="1"/>
</dbReference>
<dbReference type="InterPro" id="IPR039373">
    <property type="entry name" value="Peptidase_M28B"/>
</dbReference>
<accession>A0A3N4KF18</accession>
<dbReference type="CDD" id="cd02121">
    <property type="entry name" value="PA_GCPII_like"/>
    <property type="match status" value="1"/>
</dbReference>
<dbReference type="GO" id="GO:0004180">
    <property type="term" value="F:carboxypeptidase activity"/>
    <property type="evidence" value="ECO:0007669"/>
    <property type="project" value="TreeGrafter"/>
</dbReference>
<dbReference type="SUPFAM" id="SSF52025">
    <property type="entry name" value="PA domain"/>
    <property type="match status" value="1"/>
</dbReference>
<organism evidence="7 8">
    <name type="scientific">Morchella conica CCBAS932</name>
    <dbReference type="NCBI Taxonomy" id="1392247"/>
    <lineage>
        <taxon>Eukaryota</taxon>
        <taxon>Fungi</taxon>
        <taxon>Dikarya</taxon>
        <taxon>Ascomycota</taxon>
        <taxon>Pezizomycotina</taxon>
        <taxon>Pezizomycetes</taxon>
        <taxon>Pezizales</taxon>
        <taxon>Morchellaceae</taxon>
        <taxon>Morchella</taxon>
    </lineage>
</organism>
<evidence type="ECO:0000259" key="4">
    <source>
        <dbReference type="Pfam" id="PF02225"/>
    </source>
</evidence>
<evidence type="ECO:0000256" key="3">
    <source>
        <dbReference type="SAM" id="SignalP"/>
    </source>
</evidence>
<keyword evidence="3" id="KW-0732">Signal</keyword>
<dbReference type="InterPro" id="IPR007484">
    <property type="entry name" value="Peptidase_M28"/>
</dbReference>
<comment type="similarity">
    <text evidence="1">Belongs to the peptidase M28 family. M28B subfamily.</text>
</comment>
<dbReference type="SUPFAM" id="SSF47672">
    <property type="entry name" value="Transferrin receptor-like dimerisation domain"/>
    <property type="match status" value="1"/>
</dbReference>
<feature type="domain" description="Peptidase M28" evidence="6">
    <location>
        <begin position="353"/>
        <end position="540"/>
    </location>
</feature>
<dbReference type="FunFam" id="3.50.30.30:FF:000008">
    <property type="entry name" value="Glutamate carboxypeptidase 2"/>
    <property type="match status" value="1"/>
</dbReference>
<dbReference type="PANTHER" id="PTHR10404">
    <property type="entry name" value="N-ACETYLATED-ALPHA-LINKED ACIDIC DIPEPTIDASE"/>
    <property type="match status" value="1"/>
</dbReference>
<dbReference type="InterPro" id="IPR007365">
    <property type="entry name" value="TFR-like_dimer_dom"/>
</dbReference>
<dbReference type="SUPFAM" id="SSF53187">
    <property type="entry name" value="Zn-dependent exopeptidases"/>
    <property type="match status" value="1"/>
</dbReference>
<dbReference type="Gene3D" id="3.40.630.10">
    <property type="entry name" value="Zn peptidases"/>
    <property type="match status" value="1"/>
</dbReference>
<feature type="region of interest" description="Disordered" evidence="2">
    <location>
        <begin position="230"/>
        <end position="288"/>
    </location>
</feature>
<dbReference type="EMBL" id="ML119155">
    <property type="protein sequence ID" value="RPB09087.1"/>
    <property type="molecule type" value="Genomic_DNA"/>
</dbReference>
<dbReference type="OrthoDB" id="5841748at2759"/>
<dbReference type="InParanoid" id="A0A3N4KF18"/>
<feature type="domain" description="Transferrin receptor-like dimerisation" evidence="5">
    <location>
        <begin position="602"/>
        <end position="714"/>
    </location>
</feature>
<dbReference type="Gene3D" id="1.20.930.40">
    <property type="entry name" value="Transferrin receptor-like, dimerisation domain"/>
    <property type="match status" value="1"/>
</dbReference>
<dbReference type="STRING" id="1392247.A0A3N4KF18"/>
<dbReference type="FunFam" id="3.40.630.10:FF:000101">
    <property type="entry name" value="N-acetylated alpha-linked acidic dipeptidase like 1"/>
    <property type="match status" value="1"/>
</dbReference>
<dbReference type="Pfam" id="PF04253">
    <property type="entry name" value="TFR_dimer"/>
    <property type="match status" value="1"/>
</dbReference>
<dbReference type="PANTHER" id="PTHR10404:SF46">
    <property type="entry name" value="VACUOLAR PROTEIN SORTING-ASSOCIATED PROTEIN 70"/>
    <property type="match status" value="1"/>
</dbReference>
<reference evidence="7 8" key="1">
    <citation type="journal article" date="2018" name="Nat. Ecol. Evol.">
        <title>Pezizomycetes genomes reveal the molecular basis of ectomycorrhizal truffle lifestyle.</title>
        <authorList>
            <person name="Murat C."/>
            <person name="Payen T."/>
            <person name="Noel B."/>
            <person name="Kuo A."/>
            <person name="Morin E."/>
            <person name="Chen J."/>
            <person name="Kohler A."/>
            <person name="Krizsan K."/>
            <person name="Balestrini R."/>
            <person name="Da Silva C."/>
            <person name="Montanini B."/>
            <person name="Hainaut M."/>
            <person name="Levati E."/>
            <person name="Barry K.W."/>
            <person name="Belfiori B."/>
            <person name="Cichocki N."/>
            <person name="Clum A."/>
            <person name="Dockter R.B."/>
            <person name="Fauchery L."/>
            <person name="Guy J."/>
            <person name="Iotti M."/>
            <person name="Le Tacon F."/>
            <person name="Lindquist E.A."/>
            <person name="Lipzen A."/>
            <person name="Malagnac F."/>
            <person name="Mello A."/>
            <person name="Molinier V."/>
            <person name="Miyauchi S."/>
            <person name="Poulain J."/>
            <person name="Riccioni C."/>
            <person name="Rubini A."/>
            <person name="Sitrit Y."/>
            <person name="Splivallo R."/>
            <person name="Traeger S."/>
            <person name="Wang M."/>
            <person name="Zifcakova L."/>
            <person name="Wipf D."/>
            <person name="Zambonelli A."/>
            <person name="Paolocci F."/>
            <person name="Nowrousian M."/>
            <person name="Ottonello S."/>
            <person name="Baldrian P."/>
            <person name="Spatafora J.W."/>
            <person name="Henrissat B."/>
            <person name="Nagy L.G."/>
            <person name="Aury J.M."/>
            <person name="Wincker P."/>
            <person name="Grigoriev I.V."/>
            <person name="Bonfante P."/>
            <person name="Martin F.M."/>
        </authorList>
    </citation>
    <scope>NUCLEOTIDE SEQUENCE [LARGE SCALE GENOMIC DNA]</scope>
    <source>
        <strain evidence="7 8">CCBAS932</strain>
    </source>
</reference>
<dbReference type="InterPro" id="IPR036757">
    <property type="entry name" value="TFR-like_dimer_dom_sf"/>
</dbReference>
<proteinExistence type="inferred from homology"/>
<dbReference type="FunCoup" id="A0A3N4KF18">
    <property type="interactions" value="137"/>
</dbReference>
<dbReference type="Proteomes" id="UP000277580">
    <property type="component" value="Unassembled WGS sequence"/>
</dbReference>
<dbReference type="CDD" id="cd08022">
    <property type="entry name" value="M28_PSMA_like"/>
    <property type="match status" value="1"/>
</dbReference>
<feature type="chain" id="PRO_5018227286" evidence="3">
    <location>
        <begin position="21"/>
        <end position="760"/>
    </location>
</feature>
<evidence type="ECO:0000259" key="6">
    <source>
        <dbReference type="Pfam" id="PF04389"/>
    </source>
</evidence>
<keyword evidence="8" id="KW-1185">Reference proteome</keyword>
<sequence length="760" mass="84539">MRPFTKYTLALTLGALPVWSSIPGPLDDQQILSQSSVERPKKHPHHHHHMSLKDKEHVILKSLSNVSMSEWSYYYTSGPHLGGANYSQAVWTRDRFTENGIPSHIVEYDVYLNYPLSHNLSLSYPNGSVFNATLKEDVLKEDETSGLENRIPTFHGYSFTGNATAEYVYVGRGRLTDFQRLADLGVPLAGKIALLKYGVSFRGLKVKNAQDFGMIGAIIYSDPGDDGKMRVEEGYAPYPKGPARNPSSVQRGSVQFLSKYPGDPTTPGYPSKPGVPREDKSGVTPHIPSLPISFREAKPLLEALNGKGVSAKDVNITGWEGGLANVSYSTGPAPNAVLYMDNVMNDTITPIWNIIGIINGTIEDEVIVIGNHRDSWTAGGAGDPNSGSAILIELARAFGKLVKHGWKPKRTIVFASWDAEEYGLVGSTEWFEEFSTWAVPNMVAYLNVDIGVSGPNWAIAAVPELHDIILEVMKKVPSPKNKHKTIYHDWAARNQHIDVLGSGSDYTAFVHSGIASIDMGFTFSNEDPVYHYHSNYDSFHWMSTYGDPTFSHHVAAGQFLGLLALNLVEQPLLPLNAATYAESLWEYYKILKDNVEKSDIDLDLGPLHHSLLGFARVAKKLTRLSHHIKGRHAHWKRRAINNRLKSFEKGFVSQGGLPGREFYRHLIYAPGLDTGYAAVTFPGISEAIWLGDKATAKEFVYKTSRAVWHATAILALGRCEEYEGEQLSEIVFSEEEMKFDIDYEDDENDEEAPEHHEHEL</sequence>
<feature type="domain" description="PA" evidence="4">
    <location>
        <begin position="174"/>
        <end position="230"/>
    </location>
</feature>
<dbReference type="Pfam" id="PF02225">
    <property type="entry name" value="PA"/>
    <property type="match status" value="1"/>
</dbReference>
<protein>
    <submittedName>
        <fullName evidence="7">N-acetylated-alpha-linked acidic dipeptidase-like protein 2</fullName>
    </submittedName>
</protein>
<evidence type="ECO:0000256" key="2">
    <source>
        <dbReference type="SAM" id="MobiDB-lite"/>
    </source>
</evidence>
<evidence type="ECO:0000259" key="5">
    <source>
        <dbReference type="Pfam" id="PF04253"/>
    </source>
</evidence>
<dbReference type="AlphaFoldDB" id="A0A3N4KF18"/>
<dbReference type="Gene3D" id="3.50.30.30">
    <property type="match status" value="1"/>
</dbReference>